<dbReference type="Proteomes" id="UP000625210">
    <property type="component" value="Unassembled WGS sequence"/>
</dbReference>
<comment type="caution">
    <text evidence="2">The sequence shown here is derived from an EMBL/GenBank/DDBJ whole genome shotgun (WGS) entry which is preliminary data.</text>
</comment>
<keyword evidence="3" id="KW-1185">Reference proteome</keyword>
<protein>
    <submittedName>
        <fullName evidence="2">Uncharacterized protein</fullName>
    </submittedName>
</protein>
<sequence>MEQWGNFFTYIGIAMGIGGIFLRIRDRSAGLELAALGALCLLIGWLA</sequence>
<feature type="transmembrane region" description="Helical" evidence="1">
    <location>
        <begin position="6"/>
        <end position="22"/>
    </location>
</feature>
<evidence type="ECO:0000313" key="2">
    <source>
        <dbReference type="EMBL" id="GGE04307.1"/>
    </source>
</evidence>
<dbReference type="EMBL" id="BMHQ01000001">
    <property type="protein sequence ID" value="GGE04307.1"/>
    <property type="molecule type" value="Genomic_DNA"/>
</dbReference>
<evidence type="ECO:0000313" key="3">
    <source>
        <dbReference type="Proteomes" id="UP000625210"/>
    </source>
</evidence>
<dbReference type="RefSeq" id="WP_188646029.1">
    <property type="nucleotide sequence ID" value="NZ_BMHQ01000001.1"/>
</dbReference>
<keyword evidence="1" id="KW-0812">Transmembrane</keyword>
<dbReference type="AlphaFoldDB" id="A0A8J2VBH3"/>
<feature type="transmembrane region" description="Helical" evidence="1">
    <location>
        <begin position="29"/>
        <end position="46"/>
    </location>
</feature>
<keyword evidence="1" id="KW-0472">Membrane</keyword>
<organism evidence="2 3">
    <name type="scientific">Marinithermofilum abyssi</name>
    <dbReference type="NCBI Taxonomy" id="1571185"/>
    <lineage>
        <taxon>Bacteria</taxon>
        <taxon>Bacillati</taxon>
        <taxon>Bacillota</taxon>
        <taxon>Bacilli</taxon>
        <taxon>Bacillales</taxon>
        <taxon>Thermoactinomycetaceae</taxon>
        <taxon>Marinithermofilum</taxon>
    </lineage>
</organism>
<name>A0A8J2VBH3_9BACL</name>
<reference evidence="2" key="2">
    <citation type="submission" date="2020-09" db="EMBL/GenBank/DDBJ databases">
        <authorList>
            <person name="Sun Q."/>
            <person name="Zhou Y."/>
        </authorList>
    </citation>
    <scope>NUCLEOTIDE SEQUENCE</scope>
    <source>
        <strain evidence="2">CGMCC 1.15179</strain>
    </source>
</reference>
<gene>
    <name evidence="2" type="ORF">GCM10011571_01610</name>
</gene>
<proteinExistence type="predicted"/>
<reference evidence="2" key="1">
    <citation type="journal article" date="2014" name="Int. J. Syst. Evol. Microbiol.">
        <title>Complete genome sequence of Corynebacterium casei LMG S-19264T (=DSM 44701T), isolated from a smear-ripened cheese.</title>
        <authorList>
            <consortium name="US DOE Joint Genome Institute (JGI-PGF)"/>
            <person name="Walter F."/>
            <person name="Albersmeier A."/>
            <person name="Kalinowski J."/>
            <person name="Ruckert C."/>
        </authorList>
    </citation>
    <scope>NUCLEOTIDE SEQUENCE</scope>
    <source>
        <strain evidence="2">CGMCC 1.15179</strain>
    </source>
</reference>
<accession>A0A8J2VBH3</accession>
<keyword evidence="1" id="KW-1133">Transmembrane helix</keyword>
<evidence type="ECO:0000256" key="1">
    <source>
        <dbReference type="SAM" id="Phobius"/>
    </source>
</evidence>